<dbReference type="AlphaFoldDB" id="A0A8H3VG09"/>
<dbReference type="Proteomes" id="UP000447873">
    <property type="component" value="Unassembled WGS sequence"/>
</dbReference>
<reference evidence="1 2" key="1">
    <citation type="submission" date="2018-12" db="EMBL/GenBank/DDBJ databases">
        <title>Venturia inaequalis Genome Resource.</title>
        <authorList>
            <person name="Lichtner F.J."/>
        </authorList>
    </citation>
    <scope>NUCLEOTIDE SEQUENCE [LARGE SCALE GENOMIC DNA]</scope>
    <source>
        <strain evidence="1 2">120213</strain>
    </source>
</reference>
<name>A0A8H3VG09_VENIN</name>
<accession>A0A8H3VG09</accession>
<evidence type="ECO:0000313" key="1">
    <source>
        <dbReference type="EMBL" id="KAE9986983.1"/>
    </source>
</evidence>
<protein>
    <submittedName>
        <fullName evidence="1">Uncharacterized protein</fullName>
    </submittedName>
</protein>
<gene>
    <name evidence="1" type="ORF">EG328_004115</name>
</gene>
<proteinExistence type="predicted"/>
<dbReference type="EMBL" id="WNWS01000023">
    <property type="protein sequence ID" value="KAE9986983.1"/>
    <property type="molecule type" value="Genomic_DNA"/>
</dbReference>
<comment type="caution">
    <text evidence="1">The sequence shown here is derived from an EMBL/GenBank/DDBJ whole genome shotgun (WGS) entry which is preliminary data.</text>
</comment>
<sequence length="181" mass="19944">MDEAQFVAQFPDLKAGLRRMKEFEDLDLVPPTDDCLGCGPGPKTEKKCSYDSAASVHSHPNEALLLPIKLAQVLPDLESLIGPLNNELGEGDYNAPNLEALLPKTLLPKLTGSLHMTKDYQQEYRTTWARLHPQTKIYEEPGVQSSVELALKMGKEQDGMCVLVTGSQQLVGNVLSLLRTE</sequence>
<evidence type="ECO:0000313" key="2">
    <source>
        <dbReference type="Proteomes" id="UP000447873"/>
    </source>
</evidence>
<organism evidence="1 2">
    <name type="scientific">Venturia inaequalis</name>
    <name type="common">Apple scab fungus</name>
    <dbReference type="NCBI Taxonomy" id="5025"/>
    <lineage>
        <taxon>Eukaryota</taxon>
        <taxon>Fungi</taxon>
        <taxon>Dikarya</taxon>
        <taxon>Ascomycota</taxon>
        <taxon>Pezizomycotina</taxon>
        <taxon>Dothideomycetes</taxon>
        <taxon>Pleosporomycetidae</taxon>
        <taxon>Venturiales</taxon>
        <taxon>Venturiaceae</taxon>
        <taxon>Venturia</taxon>
    </lineage>
</organism>